<evidence type="ECO:0000313" key="3">
    <source>
        <dbReference type="EMBL" id="MBF9134774.1"/>
    </source>
</evidence>
<dbReference type="InterPro" id="IPR027417">
    <property type="entry name" value="P-loop_NTPase"/>
</dbReference>
<evidence type="ECO:0000259" key="2">
    <source>
        <dbReference type="SMART" id="SM00382"/>
    </source>
</evidence>
<dbReference type="CDD" id="cd00009">
    <property type="entry name" value="AAA"/>
    <property type="match status" value="1"/>
</dbReference>
<dbReference type="InterPro" id="IPR007111">
    <property type="entry name" value="NACHT_NTPase"/>
</dbReference>
<organism evidence="3 4">
    <name type="scientific">Plantactinospora alkalitolerans</name>
    <dbReference type="NCBI Taxonomy" id="2789879"/>
    <lineage>
        <taxon>Bacteria</taxon>
        <taxon>Bacillati</taxon>
        <taxon>Actinomycetota</taxon>
        <taxon>Actinomycetes</taxon>
        <taxon>Micromonosporales</taxon>
        <taxon>Micromonosporaceae</taxon>
        <taxon>Plantactinospora</taxon>
    </lineage>
</organism>
<protein>
    <submittedName>
        <fullName evidence="3">NACHT domain-containing protein</fullName>
    </submittedName>
</protein>
<feature type="transmembrane region" description="Helical" evidence="1">
    <location>
        <begin position="7"/>
        <end position="29"/>
    </location>
</feature>
<name>A0ABS0H8Y9_9ACTN</name>
<dbReference type="SMART" id="SM00382">
    <property type="entry name" value="AAA"/>
    <property type="match status" value="1"/>
</dbReference>
<sequence>MLMRAALLVKTATAVVGLLVVAIGANVLVEVDATGARLGALAAVLPAIAITWLSYRKNAPVLPIWAPEADTKAAVRQIAADVDLVLANRSLNNKLQVPVVMYDGQEFRQAIDSQGRFPSRAPSSWDAMVALFNEDPRCTLVVGPSGSGKTTVLYTLARELLHDAKIETKSYVPLPLSLATWSPECGSFRTWVTRRSRIQLRIPAFVTATWLRRGSAILFLDGLDELTPSSQQSFMTEIGDWTRSAKGTRVVMACRIETARLAVTRLQIESVAALQPLSTTTMRSYISDSLSLDSVSVSERANAVRLFDLVKPNEQLYDDLRRPSFLELLVRSFTQKLTAPEFGTPDDRDPGFVAFRAANQLAANDDIQGAHETYLKIMDTRRSRWRAPAAIRLSLLLHRSNRTDEARTALLKAVTYSLEPSFAPGGSSWDAEVLTPDEQQVLASMSTGRSYDEAQVSSSALLPPSGSTKAIRSLRLKGLVDVVDDGRGNARFARR</sequence>
<comment type="caution">
    <text evidence="3">The sequence shown here is derived from an EMBL/GenBank/DDBJ whole genome shotgun (WGS) entry which is preliminary data.</text>
</comment>
<keyword evidence="4" id="KW-1185">Reference proteome</keyword>
<dbReference type="SUPFAM" id="SSF52540">
    <property type="entry name" value="P-loop containing nucleoside triphosphate hydrolases"/>
    <property type="match status" value="1"/>
</dbReference>
<dbReference type="EMBL" id="JADPUN010000378">
    <property type="protein sequence ID" value="MBF9134774.1"/>
    <property type="molecule type" value="Genomic_DNA"/>
</dbReference>
<gene>
    <name evidence="3" type="ORF">I0C86_38490</name>
</gene>
<accession>A0ABS0H8Y9</accession>
<evidence type="ECO:0000313" key="4">
    <source>
        <dbReference type="Proteomes" id="UP000638560"/>
    </source>
</evidence>
<dbReference type="Proteomes" id="UP000638560">
    <property type="component" value="Unassembled WGS sequence"/>
</dbReference>
<keyword evidence="1" id="KW-0472">Membrane</keyword>
<dbReference type="Gene3D" id="3.40.50.300">
    <property type="entry name" value="P-loop containing nucleotide triphosphate hydrolases"/>
    <property type="match status" value="1"/>
</dbReference>
<feature type="transmembrane region" description="Helical" evidence="1">
    <location>
        <begin position="35"/>
        <end position="55"/>
    </location>
</feature>
<dbReference type="InterPro" id="IPR003593">
    <property type="entry name" value="AAA+_ATPase"/>
</dbReference>
<feature type="domain" description="AAA+ ATPase" evidence="2">
    <location>
        <begin position="135"/>
        <end position="277"/>
    </location>
</feature>
<reference evidence="3 4" key="1">
    <citation type="submission" date="2020-11" db="EMBL/GenBank/DDBJ databases">
        <title>A novel isolate from a Black sea contaminated sediment with potential to produce alkanes: Plantactinospora alkalitolerans sp. nov.</title>
        <authorList>
            <person name="Carro L."/>
            <person name="Veyisoglu A."/>
            <person name="Guven K."/>
            <person name="Schumann P."/>
            <person name="Klenk H.-P."/>
            <person name="Sahin N."/>
        </authorList>
    </citation>
    <scope>NUCLEOTIDE SEQUENCE [LARGE SCALE GENOMIC DNA]</scope>
    <source>
        <strain evidence="3 4">S1510</strain>
    </source>
</reference>
<proteinExistence type="predicted"/>
<keyword evidence="1" id="KW-1133">Transmembrane helix</keyword>
<keyword evidence="1" id="KW-0812">Transmembrane</keyword>
<dbReference type="Pfam" id="PF05729">
    <property type="entry name" value="NACHT"/>
    <property type="match status" value="1"/>
</dbReference>
<evidence type="ECO:0000256" key="1">
    <source>
        <dbReference type="SAM" id="Phobius"/>
    </source>
</evidence>